<organism evidence="2 3">
    <name type="scientific">Bosea spartocytisi</name>
    <dbReference type="NCBI Taxonomy" id="2773451"/>
    <lineage>
        <taxon>Bacteria</taxon>
        <taxon>Pseudomonadati</taxon>
        <taxon>Pseudomonadota</taxon>
        <taxon>Alphaproteobacteria</taxon>
        <taxon>Hyphomicrobiales</taxon>
        <taxon>Boseaceae</taxon>
        <taxon>Bosea</taxon>
    </lineage>
</organism>
<keyword evidence="3" id="KW-1185">Reference proteome</keyword>
<dbReference type="RefSeq" id="WP_142021591.1">
    <property type="nucleotide sequence ID" value="NZ_JACXWY010000018.1"/>
</dbReference>
<dbReference type="Proteomes" id="UP000619295">
    <property type="component" value="Unassembled WGS sequence"/>
</dbReference>
<name>A0A927I1H3_9HYPH</name>
<dbReference type="EMBL" id="JACXWY010000018">
    <property type="protein sequence ID" value="MBD3848384.1"/>
    <property type="molecule type" value="Genomic_DNA"/>
</dbReference>
<gene>
    <name evidence="2" type="ORF">IED13_22025</name>
</gene>
<evidence type="ECO:0000256" key="1">
    <source>
        <dbReference type="SAM" id="SignalP"/>
    </source>
</evidence>
<evidence type="ECO:0000313" key="3">
    <source>
        <dbReference type="Proteomes" id="UP000619295"/>
    </source>
</evidence>
<feature type="signal peptide" evidence="1">
    <location>
        <begin position="1"/>
        <end position="37"/>
    </location>
</feature>
<proteinExistence type="predicted"/>
<reference evidence="2" key="1">
    <citation type="submission" date="2020-09" db="EMBL/GenBank/DDBJ databases">
        <title>Bosea spartocytisi sp. nov. a root nodule endophyte of Spartocytisus supranubius in the high mountain ecosystem fo the Teide National Park (Canary Islands, Spain).</title>
        <authorList>
            <person name="Pulido-Suarez L."/>
            <person name="Peix A."/>
            <person name="Igual J.M."/>
            <person name="Socas-Perez N."/>
            <person name="Velazquez E."/>
            <person name="Flores-Felix J.D."/>
            <person name="Leon-Barrios M."/>
        </authorList>
    </citation>
    <scope>NUCLEOTIDE SEQUENCE</scope>
    <source>
        <strain evidence="2">SSUT16</strain>
    </source>
</reference>
<dbReference type="PROSITE" id="PS51257">
    <property type="entry name" value="PROKAR_LIPOPROTEIN"/>
    <property type="match status" value="1"/>
</dbReference>
<comment type="caution">
    <text evidence="2">The sequence shown here is derived from an EMBL/GenBank/DDBJ whole genome shotgun (WGS) entry which is preliminary data.</text>
</comment>
<sequence>MRSRRAPPVLHAPPVRALARLAISLAIAMGCCSPALANNACGAGSGRQPCTFTLGQRPFAASSSWNRPIAPDATFEKLAWPPGALFGVAWDSYSPAIHVSSASDPVVSVEHPASWGRPAGVASIRIPVGVDGAQGTDGELLVIDGGTVHNLWQFKRLSADRATARSYAAADIVTGDGWGRTSPFLGAGIVAAGSSQLAGLLVQAETDRGEITHALQIAIDAALARPGRIGEAINGDGRNPEGLVQEGERLAIPATMPMPPGLSPLGQKVFRAYRTYGAFVIDVAGGITNLRAQANAYDEATITALQQDLTRISPLLQRVRRPAD</sequence>
<protein>
    <submittedName>
        <fullName evidence="2">Uncharacterized protein</fullName>
    </submittedName>
</protein>
<dbReference type="AlphaFoldDB" id="A0A927I1H3"/>
<feature type="chain" id="PRO_5037918236" evidence="1">
    <location>
        <begin position="38"/>
        <end position="324"/>
    </location>
</feature>
<keyword evidence="1" id="KW-0732">Signal</keyword>
<accession>A0A927I1H3</accession>
<evidence type="ECO:0000313" key="2">
    <source>
        <dbReference type="EMBL" id="MBD3848384.1"/>
    </source>
</evidence>